<comment type="caution">
    <text evidence="1">The sequence shown here is derived from an EMBL/GenBank/DDBJ whole genome shotgun (WGS) entry which is preliminary data.</text>
</comment>
<evidence type="ECO:0000313" key="2">
    <source>
        <dbReference type="Proteomes" id="UP000051155"/>
    </source>
</evidence>
<organism evidence="1 2">
    <name type="scientific">Liquorilactobacillus uvarum DSM 19971</name>
    <dbReference type="NCBI Taxonomy" id="1423812"/>
    <lineage>
        <taxon>Bacteria</taxon>
        <taxon>Bacillati</taxon>
        <taxon>Bacillota</taxon>
        <taxon>Bacilli</taxon>
        <taxon>Lactobacillales</taxon>
        <taxon>Lactobacillaceae</taxon>
        <taxon>Liquorilactobacillus</taxon>
    </lineage>
</organism>
<sequence length="162" mass="18840">MEVFSLKILNMTFGSTAVISQLRNKTQNLDLIQLHPVSKDENDILLDLSNKKSPFHGGISFEILSGTFLKKLNYYYSFSYLTLNTEEQKIFLTLFKQSNHSNIILARSLNHDFNYLLLSAWAKQDDFLIWSNTSPLLFNQKYLNNPNYRAHTAIYESKNDSF</sequence>
<proteinExistence type="predicted"/>
<protein>
    <recommendedName>
        <fullName evidence="3">Monooxygenase</fullName>
    </recommendedName>
</protein>
<dbReference type="Gene3D" id="3.30.70.100">
    <property type="match status" value="1"/>
</dbReference>
<keyword evidence="2" id="KW-1185">Reference proteome</keyword>
<evidence type="ECO:0000313" key="1">
    <source>
        <dbReference type="EMBL" id="KRL38841.1"/>
    </source>
</evidence>
<gene>
    <name evidence="1" type="ORF">FD20_GL000915</name>
</gene>
<dbReference type="EMBL" id="AZEG01000002">
    <property type="protein sequence ID" value="KRL38841.1"/>
    <property type="molecule type" value="Genomic_DNA"/>
</dbReference>
<reference evidence="1 2" key="1">
    <citation type="journal article" date="2015" name="Genome Announc.">
        <title>Expanding the biotechnology potential of lactobacilli through comparative genomics of 213 strains and associated genera.</title>
        <authorList>
            <person name="Sun Z."/>
            <person name="Harris H.M."/>
            <person name="McCann A."/>
            <person name="Guo C."/>
            <person name="Argimon S."/>
            <person name="Zhang W."/>
            <person name="Yang X."/>
            <person name="Jeffery I.B."/>
            <person name="Cooney J.C."/>
            <person name="Kagawa T.F."/>
            <person name="Liu W."/>
            <person name="Song Y."/>
            <person name="Salvetti E."/>
            <person name="Wrobel A."/>
            <person name="Rasinkangas P."/>
            <person name="Parkhill J."/>
            <person name="Rea M.C."/>
            <person name="O'Sullivan O."/>
            <person name="Ritari J."/>
            <person name="Douillard F.P."/>
            <person name="Paul Ross R."/>
            <person name="Yang R."/>
            <person name="Briner A.E."/>
            <person name="Felis G.E."/>
            <person name="de Vos W.M."/>
            <person name="Barrangou R."/>
            <person name="Klaenhammer T.R."/>
            <person name="Caufield P.W."/>
            <person name="Cui Y."/>
            <person name="Zhang H."/>
            <person name="O'Toole P.W."/>
        </authorList>
    </citation>
    <scope>NUCLEOTIDE SEQUENCE [LARGE SCALE GENOMIC DNA]</scope>
    <source>
        <strain evidence="1 2">DSM 19971</strain>
    </source>
</reference>
<dbReference type="PATRIC" id="fig|1423812.3.peg.980"/>
<dbReference type="AlphaFoldDB" id="A0A0R1Q2H1"/>
<dbReference type="STRING" id="1423812.FD20_GL000915"/>
<evidence type="ECO:0008006" key="3">
    <source>
        <dbReference type="Google" id="ProtNLM"/>
    </source>
</evidence>
<dbReference type="Proteomes" id="UP000051155">
    <property type="component" value="Unassembled WGS sequence"/>
</dbReference>
<name>A0A0R1Q2H1_9LACO</name>
<accession>A0A0R1Q2H1</accession>